<dbReference type="GO" id="GO:0090313">
    <property type="term" value="P:regulation of protein targeting to membrane"/>
    <property type="evidence" value="ECO:0007669"/>
    <property type="project" value="TreeGrafter"/>
</dbReference>
<evidence type="ECO:0000313" key="2">
    <source>
        <dbReference type="Proteomes" id="UP000077013"/>
    </source>
</evidence>
<organism evidence="1 2">
    <name type="scientific">Cochleicola gelatinilyticus</name>
    <dbReference type="NCBI Taxonomy" id="1763537"/>
    <lineage>
        <taxon>Bacteria</taxon>
        <taxon>Pseudomonadati</taxon>
        <taxon>Bacteroidota</taxon>
        <taxon>Flavobacteriia</taxon>
        <taxon>Flavobacteriales</taxon>
        <taxon>Flavobacteriaceae</taxon>
        <taxon>Cochleicola</taxon>
    </lineage>
</organism>
<reference evidence="1 2" key="1">
    <citation type="submission" date="2016-02" db="EMBL/GenBank/DDBJ databases">
        <title>Ulvibacter sp. LPB0005, isolated from Thais luteostoma.</title>
        <authorList>
            <person name="Shin S.-K."/>
            <person name="Yi H."/>
        </authorList>
    </citation>
    <scope>NUCLEOTIDE SEQUENCE [LARGE SCALE GENOMIC DNA]</scope>
    <source>
        <strain evidence="1 2">LPB0005</strain>
    </source>
</reference>
<keyword evidence="2" id="KW-1185">Reference proteome</keyword>
<dbReference type="PANTHER" id="PTHR30441">
    <property type="entry name" value="DUF748 DOMAIN-CONTAINING PROTEIN"/>
    <property type="match status" value="1"/>
</dbReference>
<dbReference type="OrthoDB" id="596403at2"/>
<gene>
    <name evidence="1" type="ORF">ULVI_00705</name>
</gene>
<dbReference type="PANTHER" id="PTHR30441:SF8">
    <property type="entry name" value="DUF748 DOMAIN-CONTAINING PROTEIN"/>
    <property type="match status" value="1"/>
</dbReference>
<evidence type="ECO:0000313" key="1">
    <source>
        <dbReference type="EMBL" id="OAB81736.1"/>
    </source>
</evidence>
<proteinExistence type="predicted"/>
<dbReference type="EMBL" id="LRXL01000002">
    <property type="protein sequence ID" value="OAB81736.1"/>
    <property type="molecule type" value="Genomic_DNA"/>
</dbReference>
<comment type="caution">
    <text evidence="1">The sequence shown here is derived from an EMBL/GenBank/DDBJ whole genome shotgun (WGS) entry which is preliminary data.</text>
</comment>
<dbReference type="RefSeq" id="WP_068588402.1">
    <property type="nucleotide sequence ID" value="NZ_LRXL01000002.1"/>
</dbReference>
<dbReference type="STRING" id="1763537.ULVI_00705"/>
<dbReference type="AlphaFoldDB" id="A0A167KCS1"/>
<sequence length="873" mass="95759">MKKFLKIIGIFLGVVLLLLALSPLFFKGTLEKLVKRTIDNNVNATVSWEDFDLSLFRSFPDAALTITNFSVINKAPFAGDTLASGKQLKLDMGITQLFKSGDNPIKIDALSLDEAFVNIRIDSTGQTNYDIAVKSDAPLNDDTEGNAGFSFDLKKYELKNSRINYLDESTQTFLTLTDVNHEGTGDFSLAESELDTETNALVSFRLGDIEYLKENSVTLDAVFQLDLENQKYTFLENEAKVNELPLTFNGFVKVNESNNEIDLTFKTPSSDFKNFLAVIPKVYAKNLDGVTTTGNFTVDGMLKGIVDDTYIPKMDIKIRSDNASFKYPDLPKTVRNISINADLKNETGLLKDTYLNIGGITFKIDDELFNANGSIRNLTENMLVNLALKGTLNLANIEKVFPIELDQKLSGVFKADVTTKFDMNSVEKEQYQNIETNGTASLSDFTYSDAAFNNPIAISKAAITMSPGNNISLNEIKATTGQTDIAASGSIQNLLPFLMSKQDLKGRFNVTSNTFNLNDFMASESKESKTTSEETTQITSAKDQIKIPDFLNATLDFSAKKVIYDNLELTNVKGTASIANETANLQNVTSNILGGNIAFGGNVSTREQTPSFAMELDLQKIDIDESFKKLEILSFFAPIAKALQGNLNTKINLQGKLNDDLTPQLTSLAGSALAQILTAEVDPEKTPLLSKLGEQIKFLNLDQLSLRDVSTALTFENGNIKVKPFDFNVKGIKVDVAGQHGLDKNMNYNVSLDVPARYLGNEVSGLLAKLDEKEANETTVKLPVGITGTFNNPKIALNTQAAVQELTQRLIERQTDKVKDKGKDIIKDILGGSTNTADTTKTNTPTTKEETTKVVKDILGGLFGKKKKDTTGN</sequence>
<dbReference type="Proteomes" id="UP000077013">
    <property type="component" value="Unassembled WGS sequence"/>
</dbReference>
<name>A0A167KCS1_9FLAO</name>
<dbReference type="GO" id="GO:0005886">
    <property type="term" value="C:plasma membrane"/>
    <property type="evidence" value="ECO:0007669"/>
    <property type="project" value="TreeGrafter"/>
</dbReference>
<dbReference type="InterPro" id="IPR052894">
    <property type="entry name" value="AsmA-related"/>
</dbReference>
<accession>A0A167KCS1</accession>
<protein>
    <submittedName>
        <fullName evidence="1">Uncharacterized protein</fullName>
    </submittedName>
</protein>